<gene>
    <name evidence="1" type="ORF">LO744_16475</name>
</gene>
<dbReference type="RefSeq" id="WP_230671309.1">
    <property type="nucleotide sequence ID" value="NZ_JAJNAY010000002.1"/>
</dbReference>
<name>A0A9Q3YWW6_9FLAO</name>
<dbReference type="EMBL" id="JAJNAY010000002">
    <property type="protein sequence ID" value="MCD1118453.1"/>
    <property type="molecule type" value="Genomic_DNA"/>
</dbReference>
<proteinExistence type="predicted"/>
<reference evidence="1" key="1">
    <citation type="submission" date="2021-11" db="EMBL/GenBank/DDBJ databases">
        <title>Description of novel Chryseobacterium species.</title>
        <authorList>
            <person name="Saticioglu I.B."/>
            <person name="Ay H."/>
            <person name="Altun S."/>
            <person name="Duman M."/>
        </authorList>
    </citation>
    <scope>NUCLEOTIDE SEQUENCE</scope>
    <source>
        <strain evidence="1">C-17</strain>
    </source>
</reference>
<comment type="caution">
    <text evidence="1">The sequence shown here is derived from an EMBL/GenBank/DDBJ whole genome shotgun (WGS) entry which is preliminary data.</text>
</comment>
<dbReference type="AlphaFoldDB" id="A0A9Q3YWW6"/>
<accession>A0A9Q3YWW6</accession>
<protein>
    <submittedName>
        <fullName evidence="1">Uncharacterized protein</fullName>
    </submittedName>
</protein>
<sequence>MKILLFTLLLFQNFTYSQRVDLRKLTLNSNIILFVERNDFDYYSKIKNDHFSENKIKIKSTQQILKNNVTENFLNTYIPVPKEGNDFYDNGRINGEDFMGVGEIAEPNKKYYSILFLKKQKSKLILLAHINRSDFDWKELIKKINDIQEIENTTSQKETYKKNIDYYLKYDDYPSYEFIEYYKNINILKSDSLVLDNNQLIVAKEKFLNGIERYYDLVWNKFPKEISKYYIQKMKKISQTENEEEISFYDFQEAYERATHTGFMDDSEMGKLKNKLFGNDEAIFEEKQKIMKTLIENAENKNYR</sequence>
<organism evidence="1 2">
    <name type="scientific">Chryseobacterium turcicum</name>
    <dbReference type="NCBI Taxonomy" id="2898076"/>
    <lineage>
        <taxon>Bacteria</taxon>
        <taxon>Pseudomonadati</taxon>
        <taxon>Bacteroidota</taxon>
        <taxon>Flavobacteriia</taxon>
        <taxon>Flavobacteriales</taxon>
        <taxon>Weeksellaceae</taxon>
        <taxon>Chryseobacterium group</taxon>
        <taxon>Chryseobacterium</taxon>
    </lineage>
</organism>
<evidence type="ECO:0000313" key="2">
    <source>
        <dbReference type="Proteomes" id="UP001108025"/>
    </source>
</evidence>
<evidence type="ECO:0000313" key="1">
    <source>
        <dbReference type="EMBL" id="MCD1118453.1"/>
    </source>
</evidence>
<keyword evidence="2" id="KW-1185">Reference proteome</keyword>
<dbReference type="Proteomes" id="UP001108025">
    <property type="component" value="Unassembled WGS sequence"/>
</dbReference>